<comment type="caution">
    <text evidence="1">The sequence shown here is derived from an EMBL/GenBank/DDBJ whole genome shotgun (WGS) entry which is preliminary data.</text>
</comment>
<dbReference type="AlphaFoldDB" id="A0A559K7V2"/>
<evidence type="ECO:0000313" key="1">
    <source>
        <dbReference type="EMBL" id="TVY08163.1"/>
    </source>
</evidence>
<proteinExistence type="predicted"/>
<dbReference type="OrthoDB" id="357521at2"/>
<dbReference type="RefSeq" id="WP_144850143.1">
    <property type="nucleotide sequence ID" value="NZ_VNJI01000026.1"/>
</dbReference>
<organism evidence="1 2">
    <name type="scientific">Paenibacillus cremeus</name>
    <dbReference type="NCBI Taxonomy" id="2163881"/>
    <lineage>
        <taxon>Bacteria</taxon>
        <taxon>Bacillati</taxon>
        <taxon>Bacillota</taxon>
        <taxon>Bacilli</taxon>
        <taxon>Bacillales</taxon>
        <taxon>Paenibacillaceae</taxon>
        <taxon>Paenibacillus</taxon>
    </lineage>
</organism>
<dbReference type="Proteomes" id="UP000317036">
    <property type="component" value="Unassembled WGS sequence"/>
</dbReference>
<dbReference type="EMBL" id="VNJI01000026">
    <property type="protein sequence ID" value="TVY08163.1"/>
    <property type="molecule type" value="Genomic_DNA"/>
</dbReference>
<name>A0A559K7V2_9BACL</name>
<gene>
    <name evidence="1" type="ORF">FPZ49_19865</name>
</gene>
<keyword evidence="2" id="KW-1185">Reference proteome</keyword>
<reference evidence="1 2" key="1">
    <citation type="submission" date="2019-07" db="EMBL/GenBank/DDBJ databases">
        <authorList>
            <person name="Kim J."/>
        </authorList>
    </citation>
    <scope>NUCLEOTIDE SEQUENCE [LARGE SCALE GENOMIC DNA]</scope>
    <source>
        <strain evidence="1 2">JC52</strain>
    </source>
</reference>
<evidence type="ECO:0000313" key="2">
    <source>
        <dbReference type="Proteomes" id="UP000317036"/>
    </source>
</evidence>
<accession>A0A559K7V2</accession>
<protein>
    <submittedName>
        <fullName evidence="1">Uncharacterized protein</fullName>
    </submittedName>
</protein>
<sequence length="62" mass="7233">MSEWLKLSLTTGLPAWVKKSDVTAVKQEDSHAKVFFNLHGQYFEVTEKAFDIMNRVFTERLN</sequence>